<dbReference type="InterPro" id="IPR012469">
    <property type="entry name" value="DUF1688"/>
</dbReference>
<keyword evidence="3" id="KW-1185">Reference proteome</keyword>
<name>A0AAN6NC71_9PEZI</name>
<reference evidence="3" key="1">
    <citation type="journal article" date="2023" name="Mol. Phylogenet. Evol.">
        <title>Genome-scale phylogeny and comparative genomics of the fungal order Sordariales.</title>
        <authorList>
            <person name="Hensen N."/>
            <person name="Bonometti L."/>
            <person name="Westerberg I."/>
            <person name="Brannstrom I.O."/>
            <person name="Guillou S."/>
            <person name="Cros-Aarteil S."/>
            <person name="Calhoun S."/>
            <person name="Haridas S."/>
            <person name="Kuo A."/>
            <person name="Mondo S."/>
            <person name="Pangilinan J."/>
            <person name="Riley R."/>
            <person name="LaButti K."/>
            <person name="Andreopoulos B."/>
            <person name="Lipzen A."/>
            <person name="Chen C."/>
            <person name="Yan M."/>
            <person name="Daum C."/>
            <person name="Ng V."/>
            <person name="Clum A."/>
            <person name="Steindorff A."/>
            <person name="Ohm R.A."/>
            <person name="Martin F."/>
            <person name="Silar P."/>
            <person name="Natvig D.O."/>
            <person name="Lalanne C."/>
            <person name="Gautier V."/>
            <person name="Ament-Velasquez S.L."/>
            <person name="Kruys A."/>
            <person name="Hutchinson M.I."/>
            <person name="Powell A.J."/>
            <person name="Barry K."/>
            <person name="Miller A.N."/>
            <person name="Grigoriev I.V."/>
            <person name="Debuchy R."/>
            <person name="Gladieux P."/>
            <person name="Hiltunen Thoren M."/>
            <person name="Johannesson H."/>
        </authorList>
    </citation>
    <scope>NUCLEOTIDE SEQUENCE [LARGE SCALE GENOMIC DNA]</scope>
    <source>
        <strain evidence="3">CBS 340.73</strain>
    </source>
</reference>
<evidence type="ECO:0008006" key="4">
    <source>
        <dbReference type="Google" id="ProtNLM"/>
    </source>
</evidence>
<sequence>MGLFSRREKAPKAIGDTQKSLSTRQSKSSLTSGSSIKSPGTNSRIMNRSSAGTTGSNGPGTPLTPFSPSHNPSIPKIDLPKPPDPELDPAGYLRSLGAVRERSKIITDKALRNDLRHFDVDMRKFSDVVTFVANIIKRDYDAPFTSIPPHGRHQHFAVGGRDRIAQLLATFPENVDNTEKCKRMIDLFLVSVLLDAGAGTKWSYKSAENGRIYRRSEGLAIASLEMFKAGVFSSDKNNKFQVDKDGLKQFTVEKLAQGLQSKPGNELAGLEGRAQLLIRLGKTLDEKKEFFGDDGRPGNMLDHIMCHPATLASSTVIVPLPVLWNVLMNGLAPIWPPSRTAINGVSLGDAWPCSSMPQPAQSPTSPTFSPFPNTTGQANGIAPWESILPFHKLTQWLTYSLMQPMQSIMKIHFAGQELLTGLPEYRNGGLFIDLGVLTLKQEDEERGLANYEAYCQRTGVKQVEVAPMFEPGDDVIVEWRGVTVGFLDRLCGEVNKVLRNELAGTELSLAQVLEAGSWKGGREMAEMSRPNTKEPPILIDSDGTVF</sequence>
<feature type="compositionally biased region" description="Basic and acidic residues" evidence="1">
    <location>
        <begin position="1"/>
        <end position="11"/>
    </location>
</feature>
<feature type="region of interest" description="Disordered" evidence="1">
    <location>
        <begin position="526"/>
        <end position="546"/>
    </location>
</feature>
<dbReference type="Pfam" id="PF07958">
    <property type="entry name" value="DUF1688"/>
    <property type="match status" value="1"/>
</dbReference>
<evidence type="ECO:0000313" key="2">
    <source>
        <dbReference type="EMBL" id="KAK3942506.1"/>
    </source>
</evidence>
<protein>
    <recommendedName>
        <fullName evidence="4">Uracil catabolism protein 4</fullName>
    </recommendedName>
</protein>
<evidence type="ECO:0000256" key="1">
    <source>
        <dbReference type="SAM" id="MobiDB-lite"/>
    </source>
</evidence>
<comment type="caution">
    <text evidence="2">The sequence shown here is derived from an EMBL/GenBank/DDBJ whole genome shotgun (WGS) entry which is preliminary data.</text>
</comment>
<organism evidence="2 3">
    <name type="scientific">Diplogelasinospora grovesii</name>
    <dbReference type="NCBI Taxonomy" id="303347"/>
    <lineage>
        <taxon>Eukaryota</taxon>
        <taxon>Fungi</taxon>
        <taxon>Dikarya</taxon>
        <taxon>Ascomycota</taxon>
        <taxon>Pezizomycotina</taxon>
        <taxon>Sordariomycetes</taxon>
        <taxon>Sordariomycetidae</taxon>
        <taxon>Sordariales</taxon>
        <taxon>Diplogelasinosporaceae</taxon>
        <taxon>Diplogelasinospora</taxon>
    </lineage>
</organism>
<accession>A0AAN6NC71</accession>
<proteinExistence type="predicted"/>
<dbReference type="PANTHER" id="PTHR31687:SF3">
    <property type="entry name" value="PROTEIN URG3"/>
    <property type="match status" value="1"/>
</dbReference>
<dbReference type="EMBL" id="MU853773">
    <property type="protein sequence ID" value="KAK3942506.1"/>
    <property type="molecule type" value="Genomic_DNA"/>
</dbReference>
<evidence type="ECO:0000313" key="3">
    <source>
        <dbReference type="Proteomes" id="UP001303473"/>
    </source>
</evidence>
<feature type="compositionally biased region" description="Polar residues" evidence="1">
    <location>
        <begin position="39"/>
        <end position="56"/>
    </location>
</feature>
<gene>
    <name evidence="2" type="ORF">QBC46DRAFT_72116</name>
</gene>
<dbReference type="PANTHER" id="PTHR31687">
    <property type="match status" value="1"/>
</dbReference>
<feature type="compositionally biased region" description="Low complexity" evidence="1">
    <location>
        <begin position="17"/>
        <end position="38"/>
    </location>
</feature>
<feature type="region of interest" description="Disordered" evidence="1">
    <location>
        <begin position="1"/>
        <end position="90"/>
    </location>
</feature>
<dbReference type="AlphaFoldDB" id="A0AAN6NC71"/>
<dbReference type="Proteomes" id="UP001303473">
    <property type="component" value="Unassembled WGS sequence"/>
</dbReference>